<sequence length="27" mass="3068">MQSFGFVHRCRGGGEVLLSFFVLCMMD</sequence>
<keyword evidence="2" id="KW-1185">Reference proteome</keyword>
<comment type="caution">
    <text evidence="1">The sequence shown here is derived from an EMBL/GenBank/DDBJ whole genome shotgun (WGS) entry which is preliminary data.</text>
</comment>
<gene>
    <name evidence="1" type="ORF">LSH36_277g03014</name>
</gene>
<dbReference type="AlphaFoldDB" id="A0AAD9JKF8"/>
<dbReference type="EMBL" id="JAODUP010000277">
    <property type="protein sequence ID" value="KAK2154093.1"/>
    <property type="molecule type" value="Genomic_DNA"/>
</dbReference>
<proteinExistence type="predicted"/>
<evidence type="ECO:0000313" key="2">
    <source>
        <dbReference type="Proteomes" id="UP001208570"/>
    </source>
</evidence>
<protein>
    <submittedName>
        <fullName evidence="1">Uncharacterized protein</fullName>
    </submittedName>
</protein>
<reference evidence="1" key="1">
    <citation type="journal article" date="2023" name="Mol. Biol. Evol.">
        <title>Third-Generation Sequencing Reveals the Adaptive Role of the Epigenome in Three Deep-Sea Polychaetes.</title>
        <authorList>
            <person name="Perez M."/>
            <person name="Aroh O."/>
            <person name="Sun Y."/>
            <person name="Lan Y."/>
            <person name="Juniper S.K."/>
            <person name="Young C.R."/>
            <person name="Angers B."/>
            <person name="Qian P.Y."/>
        </authorList>
    </citation>
    <scope>NUCLEOTIDE SEQUENCE</scope>
    <source>
        <strain evidence="1">P08H-3</strain>
    </source>
</reference>
<name>A0AAD9JKF8_9ANNE</name>
<organism evidence="1 2">
    <name type="scientific">Paralvinella palmiformis</name>
    <dbReference type="NCBI Taxonomy" id="53620"/>
    <lineage>
        <taxon>Eukaryota</taxon>
        <taxon>Metazoa</taxon>
        <taxon>Spiralia</taxon>
        <taxon>Lophotrochozoa</taxon>
        <taxon>Annelida</taxon>
        <taxon>Polychaeta</taxon>
        <taxon>Sedentaria</taxon>
        <taxon>Canalipalpata</taxon>
        <taxon>Terebellida</taxon>
        <taxon>Terebelliformia</taxon>
        <taxon>Alvinellidae</taxon>
        <taxon>Paralvinella</taxon>
    </lineage>
</organism>
<dbReference type="Proteomes" id="UP001208570">
    <property type="component" value="Unassembled WGS sequence"/>
</dbReference>
<accession>A0AAD9JKF8</accession>
<evidence type="ECO:0000313" key="1">
    <source>
        <dbReference type="EMBL" id="KAK2154093.1"/>
    </source>
</evidence>